<sequence length="281" mass="31388">MATPTPKFINVRGQLMDLSIPKIMGIVNVTPDSFYDGGQIRSNRDLLHKVEKMLADGADILDVGAYSSRPGAAEVSEKEERKLATHAVSEIVKAFPEAVVSIDSFRMTVARASLDVGASIINDISGGELDESMFDLVIERNVPYIMMHMRGNPQTMSQMTDYKDIISDIIDYFNFKLSQLTRKGVKDIIIDPGFGFAKTREQNFELMNKLELLWMLDVPMLCGISRKSMIFKTLNCTPDQALNGTTALNMASLMKGASILRVHDVREAKETITLFQEIKNR</sequence>
<dbReference type="SUPFAM" id="SSF51717">
    <property type="entry name" value="Dihydropteroate synthetase-like"/>
    <property type="match status" value="1"/>
</dbReference>
<dbReference type="EC" id="2.5.1.15" evidence="4 9"/>
<evidence type="ECO:0000256" key="5">
    <source>
        <dbReference type="ARBA" id="ARBA00022679"/>
    </source>
</evidence>
<evidence type="ECO:0000256" key="6">
    <source>
        <dbReference type="ARBA" id="ARBA00022723"/>
    </source>
</evidence>
<dbReference type="PROSITE" id="PS00792">
    <property type="entry name" value="DHPS_1"/>
    <property type="match status" value="1"/>
</dbReference>
<evidence type="ECO:0000313" key="12">
    <source>
        <dbReference type="Proteomes" id="UP001065174"/>
    </source>
</evidence>
<dbReference type="NCBIfam" id="TIGR01496">
    <property type="entry name" value="DHPS"/>
    <property type="match status" value="1"/>
</dbReference>
<dbReference type="InterPro" id="IPR000489">
    <property type="entry name" value="Pterin-binding_dom"/>
</dbReference>
<evidence type="ECO:0000256" key="2">
    <source>
        <dbReference type="ARBA" id="ARBA00001946"/>
    </source>
</evidence>
<keyword evidence="12" id="KW-1185">Reference proteome</keyword>
<evidence type="ECO:0000256" key="3">
    <source>
        <dbReference type="ARBA" id="ARBA00004763"/>
    </source>
</evidence>
<keyword evidence="5 9" id="KW-0808">Transferase</keyword>
<keyword evidence="6 9" id="KW-0479">Metal-binding</keyword>
<keyword evidence="8 9" id="KW-0289">Folate biosynthesis</keyword>
<dbReference type="Proteomes" id="UP001065174">
    <property type="component" value="Chromosome"/>
</dbReference>
<evidence type="ECO:0000256" key="1">
    <source>
        <dbReference type="ARBA" id="ARBA00000012"/>
    </source>
</evidence>
<evidence type="ECO:0000256" key="4">
    <source>
        <dbReference type="ARBA" id="ARBA00012458"/>
    </source>
</evidence>
<dbReference type="GO" id="GO:0004156">
    <property type="term" value="F:dihydropteroate synthase activity"/>
    <property type="evidence" value="ECO:0007669"/>
    <property type="project" value="UniProtKB-EC"/>
</dbReference>
<proteinExistence type="inferred from homology"/>
<dbReference type="PANTHER" id="PTHR20941">
    <property type="entry name" value="FOLATE SYNTHESIS PROTEINS"/>
    <property type="match status" value="1"/>
</dbReference>
<organism evidence="11 12">
    <name type="scientific">Reichenbachiella agarivorans</name>
    <dbReference type="NCBI Taxonomy" id="2979464"/>
    <lineage>
        <taxon>Bacteria</taxon>
        <taxon>Pseudomonadati</taxon>
        <taxon>Bacteroidota</taxon>
        <taxon>Cytophagia</taxon>
        <taxon>Cytophagales</taxon>
        <taxon>Reichenbachiellaceae</taxon>
        <taxon>Reichenbachiella</taxon>
    </lineage>
</organism>
<dbReference type="PROSITE" id="PS00793">
    <property type="entry name" value="DHPS_2"/>
    <property type="match status" value="1"/>
</dbReference>
<dbReference type="EMBL" id="CP106679">
    <property type="protein sequence ID" value="UXP34143.1"/>
    <property type="molecule type" value="Genomic_DNA"/>
</dbReference>
<comment type="pathway">
    <text evidence="3 9">Cofactor biosynthesis; tetrahydrofolate biosynthesis; 7,8-dihydrofolate from 2-amino-4-hydroxy-6-hydroxymethyl-7,8-dihydropteridine diphosphate and 4-aminobenzoate: step 1/2.</text>
</comment>
<accession>A0ABY6CUI3</accession>
<comment type="cofactor">
    <cofactor evidence="2 9">
        <name>Mg(2+)</name>
        <dbReference type="ChEBI" id="CHEBI:18420"/>
    </cofactor>
</comment>
<dbReference type="PROSITE" id="PS50972">
    <property type="entry name" value="PTERIN_BINDING"/>
    <property type="match status" value="1"/>
</dbReference>
<evidence type="ECO:0000313" key="11">
    <source>
        <dbReference type="EMBL" id="UXP34143.1"/>
    </source>
</evidence>
<evidence type="ECO:0000256" key="9">
    <source>
        <dbReference type="RuleBase" id="RU361205"/>
    </source>
</evidence>
<gene>
    <name evidence="11" type="primary">folP</name>
    <name evidence="11" type="ORF">N6H18_01240</name>
</gene>
<keyword evidence="7 9" id="KW-0460">Magnesium</keyword>
<evidence type="ECO:0000259" key="10">
    <source>
        <dbReference type="PROSITE" id="PS50972"/>
    </source>
</evidence>
<dbReference type="InterPro" id="IPR045031">
    <property type="entry name" value="DHP_synth-like"/>
</dbReference>
<dbReference type="Gene3D" id="3.20.20.20">
    <property type="entry name" value="Dihydropteroate synthase-like"/>
    <property type="match status" value="1"/>
</dbReference>
<evidence type="ECO:0000256" key="8">
    <source>
        <dbReference type="ARBA" id="ARBA00022909"/>
    </source>
</evidence>
<reference evidence="11" key="1">
    <citation type="submission" date="2022-09" db="EMBL/GenBank/DDBJ databases">
        <title>Comparative genomics and taxonomic characterization of three novel marine species of genus Reichenbachiella exhibiting antioxidant and polysaccharide degradation activities.</title>
        <authorList>
            <person name="Muhammad N."/>
            <person name="Lee Y.-J."/>
            <person name="Ko J."/>
            <person name="Kim S.-G."/>
        </authorList>
    </citation>
    <scope>NUCLEOTIDE SEQUENCE</scope>
    <source>
        <strain evidence="11">BKB1-1</strain>
    </source>
</reference>
<protein>
    <recommendedName>
        <fullName evidence="4 9">Dihydropteroate synthase</fullName>
        <shortName evidence="9">DHPS</shortName>
        <ecNumber evidence="4 9">2.5.1.15</ecNumber>
    </recommendedName>
    <alternativeName>
        <fullName evidence="9">Dihydropteroate pyrophosphorylase</fullName>
    </alternativeName>
</protein>
<dbReference type="InterPro" id="IPR006390">
    <property type="entry name" value="DHP_synth_dom"/>
</dbReference>
<comment type="function">
    <text evidence="9">Catalyzes the condensation of para-aminobenzoate (pABA) with 6-hydroxymethyl-7,8-dihydropterin diphosphate (DHPt-PP) to form 7,8-dihydropteroate (H2Pte), the immediate precursor of folate derivatives.</text>
</comment>
<name>A0ABY6CUI3_9BACT</name>
<feature type="domain" description="Pterin-binding" evidence="10">
    <location>
        <begin position="21"/>
        <end position="273"/>
    </location>
</feature>
<dbReference type="CDD" id="cd00739">
    <property type="entry name" value="DHPS"/>
    <property type="match status" value="1"/>
</dbReference>
<dbReference type="PANTHER" id="PTHR20941:SF1">
    <property type="entry name" value="FOLIC ACID SYNTHESIS PROTEIN FOL1"/>
    <property type="match status" value="1"/>
</dbReference>
<evidence type="ECO:0000256" key="7">
    <source>
        <dbReference type="ARBA" id="ARBA00022842"/>
    </source>
</evidence>
<dbReference type="InterPro" id="IPR011005">
    <property type="entry name" value="Dihydropteroate_synth-like_sf"/>
</dbReference>
<dbReference type="Pfam" id="PF00809">
    <property type="entry name" value="Pterin_bind"/>
    <property type="match status" value="1"/>
</dbReference>
<comment type="similarity">
    <text evidence="9">Belongs to the DHPS family.</text>
</comment>
<comment type="catalytic activity">
    <reaction evidence="1">
        <text>(7,8-dihydropterin-6-yl)methyl diphosphate + 4-aminobenzoate = 7,8-dihydropteroate + diphosphate</text>
        <dbReference type="Rhea" id="RHEA:19949"/>
        <dbReference type="ChEBI" id="CHEBI:17836"/>
        <dbReference type="ChEBI" id="CHEBI:17839"/>
        <dbReference type="ChEBI" id="CHEBI:33019"/>
        <dbReference type="ChEBI" id="CHEBI:72950"/>
        <dbReference type="EC" id="2.5.1.15"/>
    </reaction>
</comment>